<proteinExistence type="predicted"/>
<dbReference type="InterPro" id="IPR001509">
    <property type="entry name" value="Epimerase_deHydtase"/>
</dbReference>
<dbReference type="EMBL" id="CP107052">
    <property type="protein sequence ID" value="UYH51231.1"/>
    <property type="molecule type" value="Genomic_DNA"/>
</dbReference>
<name>A0ABY6GJN8_9PROT</name>
<keyword evidence="3" id="KW-1185">Reference proteome</keyword>
<dbReference type="RefSeq" id="WP_319806825.1">
    <property type="nucleotide sequence ID" value="NZ_CP107052.1"/>
</dbReference>
<evidence type="ECO:0000313" key="2">
    <source>
        <dbReference type="EMBL" id="UYH51231.1"/>
    </source>
</evidence>
<dbReference type="SUPFAM" id="SSF51735">
    <property type="entry name" value="NAD(P)-binding Rossmann-fold domains"/>
    <property type="match status" value="1"/>
</dbReference>
<dbReference type="InterPro" id="IPR036291">
    <property type="entry name" value="NAD(P)-bd_dom_sf"/>
</dbReference>
<feature type="domain" description="NAD-dependent epimerase/dehydratase" evidence="1">
    <location>
        <begin position="3"/>
        <end position="230"/>
    </location>
</feature>
<protein>
    <submittedName>
        <fullName evidence="2">NAD(P)-dependent oxidoreductase</fullName>
    </submittedName>
</protein>
<dbReference type="Gene3D" id="3.40.50.720">
    <property type="entry name" value="NAD(P)-binding Rossmann-like Domain"/>
    <property type="match status" value="1"/>
</dbReference>
<dbReference type="PANTHER" id="PTHR48079:SF6">
    <property type="entry name" value="NAD(P)-BINDING DOMAIN-CONTAINING PROTEIN-RELATED"/>
    <property type="match status" value="1"/>
</dbReference>
<accession>A0ABY6GJN8</accession>
<dbReference type="InterPro" id="IPR051783">
    <property type="entry name" value="NAD(P)-dependent_oxidoreduct"/>
</dbReference>
<sequence length="301" mass="32366">MKIFVAGASGALGRPLITQLRAAGHEVWGMAHRPESLTALEKLGAQGVKGDALDREAMFSLMAQIRPDVVIDQLTSLPASPFDLPKRLPADRTLRLEGGGHVFAAAKANGVKRYIQQSCGFYLEGGDGLATEDSPLKINAPGTISDSARMYAALEERVLNAAPMEGVALRYGFFYGPGTWYWQDGAFSQHVARGEVALAGEGRGVFSFIHVDDAAQATVAALTAPAGTYNVVDGESTKIADWLPAYAQWIQAPPPPRLDTQEALKLLGEEGVYYQNELSGACNRKAEEVLGLRPRRLVWLG</sequence>
<gene>
    <name evidence="2" type="ORF">N5W20_09115</name>
</gene>
<evidence type="ECO:0000259" key="1">
    <source>
        <dbReference type="Pfam" id="PF01370"/>
    </source>
</evidence>
<dbReference type="Proteomes" id="UP001163831">
    <property type="component" value="Chromosome"/>
</dbReference>
<dbReference type="PANTHER" id="PTHR48079">
    <property type="entry name" value="PROTEIN YEEZ"/>
    <property type="match status" value="1"/>
</dbReference>
<dbReference type="Pfam" id="PF01370">
    <property type="entry name" value="Epimerase"/>
    <property type="match status" value="1"/>
</dbReference>
<reference evidence="2" key="1">
    <citation type="submission" date="2022-10" db="EMBL/GenBank/DDBJ databases">
        <title>Candidatus Kirkpatrella diaphorinas gen. nov., sp. nov., an uncultured endosymbiont identified in a population of Diaphorina citri from Hawaii.</title>
        <authorList>
            <person name="Henry E.M."/>
            <person name="Carlson C.R."/>
            <person name="Kuo Y.-W."/>
        </authorList>
    </citation>
    <scope>NUCLEOTIDE SEQUENCE</scope>
    <source>
        <strain evidence="2">CADCRV1</strain>
    </source>
</reference>
<evidence type="ECO:0000313" key="3">
    <source>
        <dbReference type="Proteomes" id="UP001163831"/>
    </source>
</evidence>
<organism evidence="2 3">
    <name type="scientific">Candidatus Kirkpatrickella diaphorinae</name>
    <dbReference type="NCBI Taxonomy" id="2984322"/>
    <lineage>
        <taxon>Bacteria</taxon>
        <taxon>Pseudomonadati</taxon>
        <taxon>Pseudomonadota</taxon>
        <taxon>Alphaproteobacteria</taxon>
        <taxon>Acetobacterales</taxon>
        <taxon>Acetobacteraceae</taxon>
        <taxon>Candidatus Kirkpatrickella</taxon>
    </lineage>
</organism>